<feature type="compositionally biased region" description="Basic and acidic residues" evidence="1">
    <location>
        <begin position="264"/>
        <end position="275"/>
    </location>
</feature>
<protein>
    <submittedName>
        <fullName evidence="3">Uncharacterized protein</fullName>
    </submittedName>
</protein>
<reference evidence="3 4" key="1">
    <citation type="submission" date="2020-07" db="EMBL/GenBank/DDBJ databases">
        <authorList>
            <person name="Feng X."/>
        </authorList>
    </citation>
    <scope>NUCLEOTIDE SEQUENCE [LARGE SCALE GENOMIC DNA]</scope>
    <source>
        <strain evidence="3 4">JCM31066</strain>
    </source>
</reference>
<comment type="caution">
    <text evidence="3">The sequence shown here is derived from an EMBL/GenBank/DDBJ whole genome shotgun (WGS) entry which is preliminary data.</text>
</comment>
<proteinExistence type="predicted"/>
<feature type="chain" id="PRO_5032929351" evidence="2">
    <location>
        <begin position="22"/>
        <end position="421"/>
    </location>
</feature>
<organism evidence="3 4">
    <name type="scientific">Ruficoccus amylovorans</name>
    <dbReference type="NCBI Taxonomy" id="1804625"/>
    <lineage>
        <taxon>Bacteria</taxon>
        <taxon>Pseudomonadati</taxon>
        <taxon>Verrucomicrobiota</taxon>
        <taxon>Opitutia</taxon>
        <taxon>Puniceicoccales</taxon>
        <taxon>Cerasicoccaceae</taxon>
        <taxon>Ruficoccus</taxon>
    </lineage>
</organism>
<evidence type="ECO:0000256" key="2">
    <source>
        <dbReference type="SAM" id="SignalP"/>
    </source>
</evidence>
<feature type="compositionally biased region" description="Polar residues" evidence="1">
    <location>
        <begin position="252"/>
        <end position="263"/>
    </location>
</feature>
<keyword evidence="4" id="KW-1185">Reference proteome</keyword>
<dbReference type="AlphaFoldDB" id="A0A842HD95"/>
<name>A0A842HD95_9BACT</name>
<feature type="region of interest" description="Disordered" evidence="1">
    <location>
        <begin position="304"/>
        <end position="336"/>
    </location>
</feature>
<accession>A0A842HD95</accession>
<feature type="region of interest" description="Disordered" evidence="1">
    <location>
        <begin position="172"/>
        <end position="275"/>
    </location>
</feature>
<dbReference type="Proteomes" id="UP000546464">
    <property type="component" value="Unassembled WGS sequence"/>
</dbReference>
<evidence type="ECO:0000313" key="4">
    <source>
        <dbReference type="Proteomes" id="UP000546464"/>
    </source>
</evidence>
<sequence length="421" mass="44815">MKRLILIALLPLFASASQAFYYEGRANYKTGSSGATTDHKTGGASFSVGDGGEWSYTANSSFVLQLHTVYVYADSSKATLLSSGGTSGSFVAADGLTVSWTTDQVTDKKYVITFRGTATGDPDPDPDPDPEPSEALYFHNAETGEIYNGTDEPQTYIYSIVHEDGTVETGEVTLQPGESKTIHGGSRLDPYSMSVWKKNSDGTLTKVGDYASSTSESDGETPINSSPTVKGSDGSSTSTLSPGDKGRADASGASTDTTIQETNSEARHQEQLEQERKIAQAEKAELERIRQAVRESAEAAKDVAKSIGKSGDGSGVSADGDNYPEGPEWGEGDTEELDGIGGMVDRIINSLPSLEALPVVSGRNYTYEINGGDFHGMDLNFTFDLTAHRQVIELVRILEEAIVLVMFVIACVNLIRGGFAS</sequence>
<gene>
    <name evidence="3" type="ORF">H5P28_07110</name>
</gene>
<feature type="compositionally biased region" description="Polar residues" evidence="1">
    <location>
        <begin position="211"/>
        <end position="241"/>
    </location>
</feature>
<dbReference type="EMBL" id="JACHVB010000020">
    <property type="protein sequence ID" value="MBC2594028.1"/>
    <property type="molecule type" value="Genomic_DNA"/>
</dbReference>
<feature type="signal peptide" evidence="2">
    <location>
        <begin position="1"/>
        <end position="21"/>
    </location>
</feature>
<evidence type="ECO:0000313" key="3">
    <source>
        <dbReference type="EMBL" id="MBC2594028.1"/>
    </source>
</evidence>
<keyword evidence="2" id="KW-0732">Signal</keyword>
<dbReference type="RefSeq" id="WP_185675011.1">
    <property type="nucleotide sequence ID" value="NZ_JACHVB010000020.1"/>
</dbReference>
<evidence type="ECO:0000256" key="1">
    <source>
        <dbReference type="SAM" id="MobiDB-lite"/>
    </source>
</evidence>